<dbReference type="GeneID" id="136798093"/>
<organism evidence="7 8">
    <name type="scientific">Clytia hemisphaerica</name>
    <dbReference type="NCBI Taxonomy" id="252671"/>
    <lineage>
        <taxon>Eukaryota</taxon>
        <taxon>Metazoa</taxon>
        <taxon>Cnidaria</taxon>
        <taxon>Hydrozoa</taxon>
        <taxon>Hydroidolina</taxon>
        <taxon>Leptothecata</taxon>
        <taxon>Obeliida</taxon>
        <taxon>Clytiidae</taxon>
        <taxon>Clytia</taxon>
    </lineage>
</organism>
<reference evidence="7" key="1">
    <citation type="submission" date="2021-01" db="UniProtKB">
        <authorList>
            <consortium name="EnsemblMetazoa"/>
        </authorList>
    </citation>
    <scope>IDENTIFICATION</scope>
</reference>
<dbReference type="SUPFAM" id="SSF57850">
    <property type="entry name" value="RING/U-box"/>
    <property type="match status" value="1"/>
</dbReference>
<dbReference type="OrthoDB" id="342730at2759"/>
<dbReference type="InterPro" id="IPR047153">
    <property type="entry name" value="TRIM45/56/19-like"/>
</dbReference>
<keyword evidence="8" id="KW-1185">Reference proteome</keyword>
<dbReference type="SUPFAM" id="SSF57845">
    <property type="entry name" value="B-box zinc-binding domain"/>
    <property type="match status" value="1"/>
</dbReference>
<evidence type="ECO:0000313" key="8">
    <source>
        <dbReference type="Proteomes" id="UP000594262"/>
    </source>
</evidence>
<keyword evidence="1" id="KW-0479">Metal-binding</keyword>
<dbReference type="SMART" id="SM00336">
    <property type="entry name" value="BBOX"/>
    <property type="match status" value="2"/>
</dbReference>
<dbReference type="Pfam" id="PF00097">
    <property type="entry name" value="zf-C3HC4"/>
    <property type="match status" value="1"/>
</dbReference>
<dbReference type="InterPro" id="IPR018957">
    <property type="entry name" value="Znf_C3HC4_RING-type"/>
</dbReference>
<feature type="domain" description="RING-type" evidence="5">
    <location>
        <begin position="18"/>
        <end position="57"/>
    </location>
</feature>
<evidence type="ECO:0000256" key="1">
    <source>
        <dbReference type="ARBA" id="ARBA00022723"/>
    </source>
</evidence>
<dbReference type="PROSITE" id="PS00518">
    <property type="entry name" value="ZF_RING_1"/>
    <property type="match status" value="1"/>
</dbReference>
<dbReference type="PANTHER" id="PTHR25462">
    <property type="entry name" value="BONUS, ISOFORM C-RELATED"/>
    <property type="match status" value="1"/>
</dbReference>
<dbReference type="InterPro" id="IPR017907">
    <property type="entry name" value="Znf_RING_CS"/>
</dbReference>
<dbReference type="PROSITE" id="PS50089">
    <property type="entry name" value="ZF_RING_2"/>
    <property type="match status" value="1"/>
</dbReference>
<dbReference type="InterPro" id="IPR013083">
    <property type="entry name" value="Znf_RING/FYVE/PHD"/>
</dbReference>
<feature type="domain" description="B box-type" evidence="6">
    <location>
        <begin position="144"/>
        <end position="185"/>
    </location>
</feature>
<protein>
    <submittedName>
        <fullName evidence="7">Uncharacterized protein</fullName>
    </submittedName>
</protein>
<keyword evidence="3" id="KW-0862">Zinc</keyword>
<dbReference type="Proteomes" id="UP000594262">
    <property type="component" value="Unplaced"/>
</dbReference>
<dbReference type="Gene3D" id="3.30.40.10">
    <property type="entry name" value="Zinc/RING finger domain, C3HC4 (zinc finger)"/>
    <property type="match status" value="1"/>
</dbReference>
<dbReference type="SMART" id="SM00184">
    <property type="entry name" value="RING"/>
    <property type="match status" value="1"/>
</dbReference>
<evidence type="ECO:0000313" key="7">
    <source>
        <dbReference type="EnsemblMetazoa" id="CLYHEMP014749.1"/>
    </source>
</evidence>
<proteinExistence type="predicted"/>
<dbReference type="RefSeq" id="XP_066910782.1">
    <property type="nucleotide sequence ID" value="XM_067054681.1"/>
</dbReference>
<dbReference type="CDD" id="cd19756">
    <property type="entry name" value="Bbox2"/>
    <property type="match status" value="1"/>
</dbReference>
<dbReference type="InterPro" id="IPR000315">
    <property type="entry name" value="Znf_B-box"/>
</dbReference>
<dbReference type="Pfam" id="PF00643">
    <property type="entry name" value="zf-B_box"/>
    <property type="match status" value="1"/>
</dbReference>
<sequence>MAQQNTAYDEKVRQELECSICIDQYQKPKLLGCMHTFCEPCITRLIKNGTISCPQCRQVSKVPNGVSGLSTNYIAQNIIEKLKTSARGNQPCCHDCANGIPATNHCKNCVLNLCKDCTNYHQRCVRFVGHCIVAVSSVSQESVNQVRYCAKHKELLKYFCENCKVVVCNDCMISNQHKQHSMSLITEAKEKAKKELKQKLLKGLECKQNLLNTHKEGENFKKRVEAAEDKSVLLVKKVFVEIRKEVAKREKQLVDQIKKESNFQSFDKFSTALKKISDSLEYVKEVMKNDNYDNMEIIMDLSNHLDLLDKEFDFNKKYHSYENPNQHHHQNQMHGGLYYSQHQHQQHQPLLIKPQQNKVFICEQKGNIHHQSYHQATSTNNLSFQMTLVERDLAPNRNHKITQNLNEFQI</sequence>
<evidence type="ECO:0000256" key="2">
    <source>
        <dbReference type="ARBA" id="ARBA00022771"/>
    </source>
</evidence>
<dbReference type="EnsemblMetazoa" id="CLYHEMT014749.1">
    <property type="protein sequence ID" value="CLYHEMP014749.1"/>
    <property type="gene ID" value="CLYHEMG014749"/>
</dbReference>
<evidence type="ECO:0000259" key="6">
    <source>
        <dbReference type="PROSITE" id="PS50119"/>
    </source>
</evidence>
<evidence type="ECO:0000259" key="5">
    <source>
        <dbReference type="PROSITE" id="PS50089"/>
    </source>
</evidence>
<dbReference type="PANTHER" id="PTHR25462:SF296">
    <property type="entry name" value="MEIOTIC P26, ISOFORM F"/>
    <property type="match status" value="1"/>
</dbReference>
<evidence type="ECO:0000256" key="4">
    <source>
        <dbReference type="PROSITE-ProRule" id="PRU00024"/>
    </source>
</evidence>
<keyword evidence="2 4" id="KW-0863">Zinc-finger</keyword>
<dbReference type="AlphaFoldDB" id="A0A7M6DL99"/>
<dbReference type="GO" id="GO:0008270">
    <property type="term" value="F:zinc ion binding"/>
    <property type="evidence" value="ECO:0007669"/>
    <property type="project" value="UniProtKB-KW"/>
</dbReference>
<dbReference type="PROSITE" id="PS50119">
    <property type="entry name" value="ZF_BBOX"/>
    <property type="match status" value="1"/>
</dbReference>
<evidence type="ECO:0000256" key="3">
    <source>
        <dbReference type="ARBA" id="ARBA00022833"/>
    </source>
</evidence>
<accession>A0A7M6DL99</accession>
<name>A0A7M6DL99_9CNID</name>
<dbReference type="Gene3D" id="3.30.160.60">
    <property type="entry name" value="Classic Zinc Finger"/>
    <property type="match status" value="1"/>
</dbReference>
<dbReference type="InterPro" id="IPR001841">
    <property type="entry name" value="Znf_RING"/>
</dbReference>